<dbReference type="InterPro" id="IPR029052">
    <property type="entry name" value="Metallo-depent_PP-like"/>
</dbReference>
<organism evidence="10 11">
    <name type="scientific">Chitiniphilus eburneus</name>
    <dbReference type="NCBI Taxonomy" id="2571148"/>
    <lineage>
        <taxon>Bacteria</taxon>
        <taxon>Pseudomonadati</taxon>
        <taxon>Pseudomonadota</taxon>
        <taxon>Betaproteobacteria</taxon>
        <taxon>Neisseriales</taxon>
        <taxon>Chitinibacteraceae</taxon>
        <taxon>Chitiniphilus</taxon>
    </lineage>
</organism>
<evidence type="ECO:0000256" key="5">
    <source>
        <dbReference type="ARBA" id="ARBA00031248"/>
    </source>
</evidence>
<proteinExistence type="inferred from homology"/>
<name>A0A4U0PX30_9NEIS</name>
<comment type="function">
    <text evidence="1">Hydrolyzes diadenosine 5',5'''-P1,P4-tetraphosphate to yield ADP.</text>
</comment>
<dbReference type="InterPro" id="IPR004617">
    <property type="entry name" value="ApaH"/>
</dbReference>
<protein>
    <recommendedName>
        <fullName evidence="3">bis(5'-nucleosyl)-tetraphosphatase (symmetrical)</fullName>
        <ecNumber evidence="3">3.6.1.41</ecNumber>
    </recommendedName>
    <alternativeName>
        <fullName evidence="6">Ap4A hydrolase</fullName>
    </alternativeName>
    <alternativeName>
        <fullName evidence="5">Diadenosine 5',5'''-P1,P4-tetraphosphate pyrophosphohydrolase</fullName>
    </alternativeName>
    <alternativeName>
        <fullName evidence="7">Diadenosine tetraphosphatase</fullName>
    </alternativeName>
</protein>
<evidence type="ECO:0000256" key="4">
    <source>
        <dbReference type="ARBA" id="ARBA00022801"/>
    </source>
</evidence>
<comment type="caution">
    <text evidence="10">The sequence shown here is derived from an EMBL/GenBank/DDBJ whole genome shotgun (WGS) entry which is preliminary data.</text>
</comment>
<dbReference type="EC" id="3.6.1.41" evidence="3"/>
<dbReference type="PIRSF" id="PIRSF000903">
    <property type="entry name" value="B5n-ttraPtase_sm"/>
    <property type="match status" value="1"/>
</dbReference>
<comment type="catalytic activity">
    <reaction evidence="8">
        <text>P(1),P(4)-bis(5'-adenosyl) tetraphosphate + H2O = 2 ADP + 2 H(+)</text>
        <dbReference type="Rhea" id="RHEA:24252"/>
        <dbReference type="ChEBI" id="CHEBI:15377"/>
        <dbReference type="ChEBI" id="CHEBI:15378"/>
        <dbReference type="ChEBI" id="CHEBI:58141"/>
        <dbReference type="ChEBI" id="CHEBI:456216"/>
        <dbReference type="EC" id="3.6.1.41"/>
    </reaction>
</comment>
<dbReference type="Proteomes" id="UP000310016">
    <property type="component" value="Unassembled WGS sequence"/>
</dbReference>
<evidence type="ECO:0000256" key="3">
    <source>
        <dbReference type="ARBA" id="ARBA00012506"/>
    </source>
</evidence>
<evidence type="ECO:0000259" key="9">
    <source>
        <dbReference type="Pfam" id="PF00149"/>
    </source>
</evidence>
<dbReference type="Gene3D" id="3.60.21.10">
    <property type="match status" value="1"/>
</dbReference>
<dbReference type="SUPFAM" id="SSF56300">
    <property type="entry name" value="Metallo-dependent phosphatases"/>
    <property type="match status" value="1"/>
</dbReference>
<accession>A0A4U0PX30</accession>
<feature type="domain" description="Calcineurin-like phosphoesterase" evidence="9">
    <location>
        <begin position="5"/>
        <end position="121"/>
    </location>
</feature>
<keyword evidence="11" id="KW-1185">Reference proteome</keyword>
<sequence>MARYAIGDIQGCADELHDLLALIRFQPAEDSLYLVGDLVNRGPASLEVLRWAYRNQTSVFPVLGNHDLHLLACVAGYATPKNGDTISEILSADDCSQLCDWLRRQPLLRRLDDAVLVHAGIWPGWTLDQLADACGEVQAALAREEWRAALADMYGNKPAHWDQAASLAERWRFTINACTRMRFVDEHGALQLKFKGELDQAPAGLTPWFDSGLRKHTQRVICGHWSALGLLMRPDVWAIDTGCIWGGQLTAVCLDNGEITQVTARRPYQDVAEG</sequence>
<dbReference type="NCBIfam" id="TIGR00668">
    <property type="entry name" value="apaH"/>
    <property type="match status" value="1"/>
</dbReference>
<dbReference type="EMBL" id="SUMF01000012">
    <property type="protein sequence ID" value="TJZ73089.1"/>
    <property type="molecule type" value="Genomic_DNA"/>
</dbReference>
<comment type="similarity">
    <text evidence="2">Belongs to the Ap4A hydrolase family.</text>
</comment>
<evidence type="ECO:0000313" key="11">
    <source>
        <dbReference type="Proteomes" id="UP000310016"/>
    </source>
</evidence>
<dbReference type="GO" id="GO:0008803">
    <property type="term" value="F:bis(5'-nucleosyl)-tetraphosphatase (symmetrical) activity"/>
    <property type="evidence" value="ECO:0007669"/>
    <property type="project" value="UniProtKB-EC"/>
</dbReference>
<dbReference type="InterPro" id="IPR004843">
    <property type="entry name" value="Calcineurin-like_PHP"/>
</dbReference>
<evidence type="ECO:0000256" key="1">
    <source>
        <dbReference type="ARBA" id="ARBA00003413"/>
    </source>
</evidence>
<dbReference type="RefSeq" id="WP_136773648.1">
    <property type="nucleotide sequence ID" value="NZ_CP156074.1"/>
</dbReference>
<dbReference type="PANTHER" id="PTHR40942:SF4">
    <property type="entry name" value="CYTOCHROME C5"/>
    <property type="match status" value="1"/>
</dbReference>
<evidence type="ECO:0000256" key="7">
    <source>
        <dbReference type="ARBA" id="ARBA00033210"/>
    </source>
</evidence>
<evidence type="ECO:0000256" key="2">
    <source>
        <dbReference type="ARBA" id="ARBA00005419"/>
    </source>
</evidence>
<dbReference type="OrthoDB" id="9807890at2"/>
<gene>
    <name evidence="10" type="ORF">FAZ21_11845</name>
</gene>
<evidence type="ECO:0000256" key="6">
    <source>
        <dbReference type="ARBA" id="ARBA00032248"/>
    </source>
</evidence>
<dbReference type="Pfam" id="PF00149">
    <property type="entry name" value="Metallophos"/>
    <property type="match status" value="1"/>
</dbReference>
<evidence type="ECO:0000313" key="10">
    <source>
        <dbReference type="EMBL" id="TJZ73089.1"/>
    </source>
</evidence>
<dbReference type="PANTHER" id="PTHR40942">
    <property type="match status" value="1"/>
</dbReference>
<keyword evidence="4 10" id="KW-0378">Hydrolase</keyword>
<dbReference type="NCBIfam" id="NF001204">
    <property type="entry name" value="PRK00166.1"/>
    <property type="match status" value="1"/>
</dbReference>
<evidence type="ECO:0000256" key="8">
    <source>
        <dbReference type="ARBA" id="ARBA00049417"/>
    </source>
</evidence>
<dbReference type="AlphaFoldDB" id="A0A4U0PX30"/>
<reference evidence="10 11" key="1">
    <citation type="submission" date="2019-04" db="EMBL/GenBank/DDBJ databases">
        <title>Chitiniphilus eburnea sp. nov., a novel chitinolytic bacterium isolated from aquaculture sludge.</title>
        <authorList>
            <person name="Sheng M."/>
        </authorList>
    </citation>
    <scope>NUCLEOTIDE SEQUENCE [LARGE SCALE GENOMIC DNA]</scope>
    <source>
        <strain evidence="10 11">HX-2-15</strain>
    </source>
</reference>